<reference evidence="11" key="1">
    <citation type="submission" date="2016-11" db="UniProtKB">
        <authorList>
            <consortium name="WormBaseParasite"/>
        </authorList>
    </citation>
    <scope>IDENTIFICATION</scope>
</reference>
<dbReference type="GO" id="GO:0016020">
    <property type="term" value="C:membrane"/>
    <property type="evidence" value="ECO:0007669"/>
    <property type="project" value="UniProtKB-SubCell"/>
</dbReference>
<evidence type="ECO:0000256" key="6">
    <source>
        <dbReference type="SAM" id="MobiDB-lite"/>
    </source>
</evidence>
<protein>
    <submittedName>
        <fullName evidence="8">(pine wood nematode) hypothetical protein</fullName>
    </submittedName>
</protein>
<evidence type="ECO:0000256" key="3">
    <source>
        <dbReference type="ARBA" id="ARBA00022692"/>
    </source>
</evidence>
<dbReference type="InterPro" id="IPR005045">
    <property type="entry name" value="CDC50/LEM3_fam"/>
</dbReference>
<dbReference type="Proteomes" id="UP000095284">
    <property type="component" value="Unplaced"/>
</dbReference>
<dbReference type="Proteomes" id="UP000582659">
    <property type="component" value="Unassembled WGS sequence"/>
</dbReference>
<proteinExistence type="inferred from homology"/>
<feature type="transmembrane region" description="Helical" evidence="7">
    <location>
        <begin position="74"/>
        <end position="95"/>
    </location>
</feature>
<evidence type="ECO:0000256" key="2">
    <source>
        <dbReference type="ARBA" id="ARBA00009457"/>
    </source>
</evidence>
<comment type="similarity">
    <text evidence="2">Belongs to the CDC50/LEM3 family.</text>
</comment>
<dbReference type="AlphaFoldDB" id="A0A1I7RLZ7"/>
<evidence type="ECO:0000256" key="4">
    <source>
        <dbReference type="ARBA" id="ARBA00022989"/>
    </source>
</evidence>
<evidence type="ECO:0000256" key="7">
    <source>
        <dbReference type="SAM" id="Phobius"/>
    </source>
</evidence>
<evidence type="ECO:0000256" key="1">
    <source>
        <dbReference type="ARBA" id="ARBA00004370"/>
    </source>
</evidence>
<accession>A0A1I7RLZ7</accession>
<dbReference type="WBParaSite" id="BXY_0173200.1">
    <property type="protein sequence ID" value="BXY_0173200.1"/>
    <property type="gene ID" value="BXY_0173200"/>
</dbReference>
<sequence>MSRPVTRDCHGSGSERLRHRTGGFLGSAPAPEPKVGARLPSCQKDYPTENWDGKKKFVIESRGPLGPAALFQTVAYMTIGVMLFLLALFMFVVEFGGSTFVKGREFLSSVQQRMAVQNLDGI</sequence>
<dbReference type="Proteomes" id="UP000659654">
    <property type="component" value="Unassembled WGS sequence"/>
</dbReference>
<dbReference type="EMBL" id="CAJFDI010000004">
    <property type="protein sequence ID" value="CAD5224587.1"/>
    <property type="molecule type" value="Genomic_DNA"/>
</dbReference>
<reference evidence="8" key="2">
    <citation type="submission" date="2020-09" db="EMBL/GenBank/DDBJ databases">
        <authorList>
            <person name="Kikuchi T."/>
        </authorList>
    </citation>
    <scope>NUCLEOTIDE SEQUENCE</scope>
    <source>
        <strain evidence="8">Ka4C1</strain>
    </source>
</reference>
<name>A0A1I7RLZ7_BURXY</name>
<evidence type="ECO:0000313" key="8">
    <source>
        <dbReference type="EMBL" id="CAD5224587.1"/>
    </source>
</evidence>
<comment type="subcellular location">
    <subcellularLocation>
        <location evidence="1">Membrane</location>
    </subcellularLocation>
</comment>
<keyword evidence="10" id="KW-1185">Reference proteome</keyword>
<gene>
    <name evidence="8" type="ORF">BXYJ_LOCUS8118</name>
</gene>
<keyword evidence="5 7" id="KW-0472">Membrane</keyword>
<evidence type="ECO:0000313" key="10">
    <source>
        <dbReference type="Proteomes" id="UP000659654"/>
    </source>
</evidence>
<evidence type="ECO:0000313" key="11">
    <source>
        <dbReference type="WBParaSite" id="BXY_0173200.1"/>
    </source>
</evidence>
<dbReference type="EMBL" id="CAJFCV020000004">
    <property type="protein sequence ID" value="CAG9113393.1"/>
    <property type="molecule type" value="Genomic_DNA"/>
</dbReference>
<organism evidence="9 11">
    <name type="scientific">Bursaphelenchus xylophilus</name>
    <name type="common">Pinewood nematode worm</name>
    <name type="synonym">Aphelenchoides xylophilus</name>
    <dbReference type="NCBI Taxonomy" id="6326"/>
    <lineage>
        <taxon>Eukaryota</taxon>
        <taxon>Metazoa</taxon>
        <taxon>Ecdysozoa</taxon>
        <taxon>Nematoda</taxon>
        <taxon>Chromadorea</taxon>
        <taxon>Rhabditida</taxon>
        <taxon>Tylenchina</taxon>
        <taxon>Tylenchomorpha</taxon>
        <taxon>Aphelenchoidea</taxon>
        <taxon>Aphelenchoididae</taxon>
        <taxon>Bursaphelenchus</taxon>
    </lineage>
</organism>
<keyword evidence="3 7" id="KW-0812">Transmembrane</keyword>
<feature type="compositionally biased region" description="Basic and acidic residues" evidence="6">
    <location>
        <begin position="1"/>
        <end position="16"/>
    </location>
</feature>
<evidence type="ECO:0000313" key="9">
    <source>
        <dbReference type="Proteomes" id="UP000095284"/>
    </source>
</evidence>
<feature type="region of interest" description="Disordered" evidence="6">
    <location>
        <begin position="1"/>
        <end position="41"/>
    </location>
</feature>
<evidence type="ECO:0000256" key="5">
    <source>
        <dbReference type="ARBA" id="ARBA00023136"/>
    </source>
</evidence>
<keyword evidence="4 7" id="KW-1133">Transmembrane helix</keyword>
<dbReference type="Pfam" id="PF03381">
    <property type="entry name" value="CDC50"/>
    <property type="match status" value="1"/>
</dbReference>